<evidence type="ECO:0000256" key="1">
    <source>
        <dbReference type="ARBA" id="ARBA00000085"/>
    </source>
</evidence>
<dbReference type="Gene3D" id="3.30.450.20">
    <property type="entry name" value="PAS domain"/>
    <property type="match status" value="6"/>
</dbReference>
<dbReference type="SMART" id="SM00086">
    <property type="entry name" value="PAC"/>
    <property type="match status" value="2"/>
</dbReference>
<dbReference type="PROSITE" id="PS50112">
    <property type="entry name" value="PAS"/>
    <property type="match status" value="1"/>
</dbReference>
<dbReference type="GO" id="GO:0008168">
    <property type="term" value="F:methyltransferase activity"/>
    <property type="evidence" value="ECO:0007669"/>
    <property type="project" value="UniProtKB-KW"/>
</dbReference>
<accession>A0A369QG78</accession>
<dbReference type="EMBL" id="QASA01000001">
    <property type="protein sequence ID" value="RDC62545.1"/>
    <property type="molecule type" value="Genomic_DNA"/>
</dbReference>
<sequence>MTERTGNKVPNNVTHKKEFPEEQFTGFYLPFEQFLAAVPDLYLILSPDLIVQSATTAFLKATHHQLQDLVGKYFLEVLTPGLSLSNSTAAQRIQAAVQETISTQKPQRVVGLEGHVTFMPSRKKPGAFKKWNILSTPVATKPSSLEAILLKFEEVNLPATPEEGKVELETPPVAPQNGISIGYAAEVPEEDFLLQEAQEHAIARENLFKTAEEVGQFGSYEIDLETGSLTFSDGMFRLFGEEPQSFTPTLDFINSRVNPEDIIMVRKILDQAASDKKPYFYTRRIQRKNGEWRQTESHEKVICDAAGRVVRLIGLVQDVTDRNTTEKEFRESKKLLQSVFDTNLMAFSILEAVRGHDGAIQDFRIKMVNKALEKQTQCTDLVGRLYTVEYPGIKTAGLFDCMLRVMDTGETSQFEYHYPHEGFNHWFSCTFVKIDNGIFASNLDITTRKQAELKLAEQTYLIQRITETVPDMISVMELKSRKTIYQNKEIFTLYGYEPEVLESLNGNEKSRLIHPEDQPVLAEYFEKFNTIGNEEINTVDYRAINFLKNWQWFHARGKVFQRDENGKITQILNVIQNITKRKNAEQELKESKEMLQEAYNAARQSKDQFEAAINVSPVVLSILKTVRNEQHEIIDFYFEWVSKSGENLIGRDVTGQKLKENFPQLWQIQVFQQFAQTAETGKPTDYESHYQSDELELWVRWKAVQLTDGLFVSVEDITERKKGETELVKNLTLLRQSEELVGLGSWEYNPETQEFKWSDGMYQLFGLKPGSPWPWKLTWIT</sequence>
<keyword evidence="6" id="KW-0175">Coiled coil</keyword>
<keyword evidence="4 9" id="KW-0808">Transferase</keyword>
<comment type="catalytic activity">
    <reaction evidence="1">
        <text>ATP + protein L-histidine = ADP + protein N-phospho-L-histidine.</text>
        <dbReference type="EC" id="2.7.13.3"/>
    </reaction>
</comment>
<evidence type="ECO:0000256" key="3">
    <source>
        <dbReference type="ARBA" id="ARBA00022553"/>
    </source>
</evidence>
<dbReference type="EC" id="2.7.13.3" evidence="2"/>
<evidence type="ECO:0000259" key="7">
    <source>
        <dbReference type="PROSITE" id="PS50112"/>
    </source>
</evidence>
<dbReference type="NCBIfam" id="TIGR00229">
    <property type="entry name" value="sensory_box"/>
    <property type="match status" value="2"/>
</dbReference>
<reference evidence="9 10" key="1">
    <citation type="submission" date="2018-04" db="EMBL/GenBank/DDBJ databases">
        <title>Adhaeribacter sp. HMF7616 genome sequencing and assembly.</title>
        <authorList>
            <person name="Kang H."/>
            <person name="Kang J."/>
            <person name="Cha I."/>
            <person name="Kim H."/>
            <person name="Joh K."/>
        </authorList>
    </citation>
    <scope>NUCLEOTIDE SEQUENCE [LARGE SCALE GENOMIC DNA]</scope>
    <source>
        <strain evidence="9 10">HMF7616</strain>
    </source>
</reference>
<protein>
    <recommendedName>
        <fullName evidence="2">histidine kinase</fullName>
        <ecNumber evidence="2">2.7.13.3</ecNumber>
    </recommendedName>
</protein>
<keyword evidence="9" id="KW-0489">Methyltransferase</keyword>
<dbReference type="InterPro" id="IPR001610">
    <property type="entry name" value="PAC"/>
</dbReference>
<dbReference type="PANTHER" id="PTHR43304">
    <property type="entry name" value="PHYTOCHROME-LIKE PROTEIN CPH1"/>
    <property type="match status" value="1"/>
</dbReference>
<proteinExistence type="predicted"/>
<organism evidence="9 10">
    <name type="scientific">Adhaeribacter pallidiroseus</name>
    <dbReference type="NCBI Taxonomy" id="2072847"/>
    <lineage>
        <taxon>Bacteria</taxon>
        <taxon>Pseudomonadati</taxon>
        <taxon>Bacteroidota</taxon>
        <taxon>Cytophagia</taxon>
        <taxon>Cytophagales</taxon>
        <taxon>Hymenobacteraceae</taxon>
        <taxon>Adhaeribacter</taxon>
    </lineage>
</organism>
<evidence type="ECO:0000313" key="10">
    <source>
        <dbReference type="Proteomes" id="UP000253919"/>
    </source>
</evidence>
<comment type="caution">
    <text evidence="9">The sequence shown here is derived from an EMBL/GenBank/DDBJ whole genome shotgun (WGS) entry which is preliminary data.</text>
</comment>
<evidence type="ECO:0000259" key="8">
    <source>
        <dbReference type="PROSITE" id="PS50113"/>
    </source>
</evidence>
<dbReference type="CDD" id="cd00130">
    <property type="entry name" value="PAS"/>
    <property type="match status" value="2"/>
</dbReference>
<evidence type="ECO:0000256" key="6">
    <source>
        <dbReference type="SAM" id="Coils"/>
    </source>
</evidence>
<feature type="coiled-coil region" evidence="6">
    <location>
        <begin position="581"/>
        <end position="612"/>
    </location>
</feature>
<feature type="domain" description="PAC" evidence="8">
    <location>
        <begin position="279"/>
        <end position="331"/>
    </location>
</feature>
<dbReference type="Gene3D" id="2.10.70.100">
    <property type="match status" value="1"/>
</dbReference>
<name>A0A369QG78_9BACT</name>
<dbReference type="Pfam" id="PF08447">
    <property type="entry name" value="PAS_3"/>
    <property type="match status" value="2"/>
</dbReference>
<dbReference type="InterPro" id="IPR035965">
    <property type="entry name" value="PAS-like_dom_sf"/>
</dbReference>
<evidence type="ECO:0000313" key="9">
    <source>
        <dbReference type="EMBL" id="RDC62545.1"/>
    </source>
</evidence>
<gene>
    <name evidence="9" type="ORF">AHMF7616_01139</name>
</gene>
<evidence type="ECO:0000256" key="4">
    <source>
        <dbReference type="ARBA" id="ARBA00022679"/>
    </source>
</evidence>
<evidence type="ECO:0000256" key="2">
    <source>
        <dbReference type="ARBA" id="ARBA00012438"/>
    </source>
</evidence>
<keyword evidence="9" id="KW-0378">Hydrolase</keyword>
<dbReference type="SUPFAM" id="SSF55785">
    <property type="entry name" value="PYP-like sensor domain (PAS domain)"/>
    <property type="match status" value="4"/>
</dbReference>
<dbReference type="InterPro" id="IPR052162">
    <property type="entry name" value="Sensor_kinase/Photoreceptor"/>
</dbReference>
<dbReference type="OrthoDB" id="5401121at2"/>
<dbReference type="AlphaFoldDB" id="A0A369QG78"/>
<dbReference type="GO" id="GO:0032259">
    <property type="term" value="P:methylation"/>
    <property type="evidence" value="ECO:0007669"/>
    <property type="project" value="UniProtKB-KW"/>
</dbReference>
<keyword evidence="3" id="KW-0597">Phosphoprotein</keyword>
<feature type="domain" description="PAC" evidence="8">
    <location>
        <begin position="537"/>
        <end position="590"/>
    </location>
</feature>
<dbReference type="InterPro" id="IPR013655">
    <property type="entry name" value="PAS_fold_3"/>
</dbReference>
<dbReference type="InterPro" id="IPR000014">
    <property type="entry name" value="PAS"/>
</dbReference>
<dbReference type="GO" id="GO:0004673">
    <property type="term" value="F:protein histidine kinase activity"/>
    <property type="evidence" value="ECO:0007669"/>
    <property type="project" value="UniProtKB-EC"/>
</dbReference>
<dbReference type="PROSITE" id="PS50113">
    <property type="entry name" value="PAC"/>
    <property type="match status" value="2"/>
</dbReference>
<keyword evidence="10" id="KW-1185">Reference proteome</keyword>
<feature type="domain" description="PAS" evidence="7">
    <location>
        <begin position="458"/>
        <end position="527"/>
    </location>
</feature>
<dbReference type="RefSeq" id="WP_115371969.1">
    <property type="nucleotide sequence ID" value="NZ_QASA01000001.1"/>
</dbReference>
<dbReference type="PANTHER" id="PTHR43304:SF1">
    <property type="entry name" value="PAC DOMAIN-CONTAINING PROTEIN"/>
    <property type="match status" value="1"/>
</dbReference>
<evidence type="ECO:0000256" key="5">
    <source>
        <dbReference type="ARBA" id="ARBA00022777"/>
    </source>
</evidence>
<dbReference type="GO" id="GO:0016787">
    <property type="term" value="F:hydrolase activity"/>
    <property type="evidence" value="ECO:0007669"/>
    <property type="project" value="UniProtKB-KW"/>
</dbReference>
<dbReference type="Proteomes" id="UP000253919">
    <property type="component" value="Unassembled WGS sequence"/>
</dbReference>
<keyword evidence="5" id="KW-0418">Kinase</keyword>
<dbReference type="InterPro" id="IPR000700">
    <property type="entry name" value="PAS-assoc_C"/>
</dbReference>